<organism evidence="2 3">
    <name type="scientific">Anguilla anguilla</name>
    <name type="common">European freshwater eel</name>
    <name type="synonym">Muraena anguilla</name>
    <dbReference type="NCBI Taxonomy" id="7936"/>
    <lineage>
        <taxon>Eukaryota</taxon>
        <taxon>Metazoa</taxon>
        <taxon>Chordata</taxon>
        <taxon>Craniata</taxon>
        <taxon>Vertebrata</taxon>
        <taxon>Euteleostomi</taxon>
        <taxon>Actinopterygii</taxon>
        <taxon>Neopterygii</taxon>
        <taxon>Teleostei</taxon>
        <taxon>Anguilliformes</taxon>
        <taxon>Anguillidae</taxon>
        <taxon>Anguilla</taxon>
    </lineage>
</organism>
<proteinExistence type="predicted"/>
<accession>A0A9D3M319</accession>
<comment type="caution">
    <text evidence="2">The sequence shown here is derived from an EMBL/GenBank/DDBJ whole genome shotgun (WGS) entry which is preliminary data.</text>
</comment>
<gene>
    <name evidence="2" type="ORF">ANANG_G00194540</name>
</gene>
<reference evidence="2" key="1">
    <citation type="submission" date="2021-01" db="EMBL/GenBank/DDBJ databases">
        <title>A chromosome-scale assembly of European eel, Anguilla anguilla.</title>
        <authorList>
            <person name="Henkel C."/>
            <person name="Jong-Raadsen S.A."/>
            <person name="Dufour S."/>
            <person name="Weltzien F.-A."/>
            <person name="Palstra A.P."/>
            <person name="Pelster B."/>
            <person name="Spaink H.P."/>
            <person name="Van Den Thillart G.E."/>
            <person name="Jansen H."/>
            <person name="Zahm M."/>
            <person name="Klopp C."/>
            <person name="Cedric C."/>
            <person name="Louis A."/>
            <person name="Berthelot C."/>
            <person name="Parey E."/>
            <person name="Roest Crollius H."/>
            <person name="Montfort J."/>
            <person name="Robinson-Rechavi M."/>
            <person name="Bucao C."/>
            <person name="Bouchez O."/>
            <person name="Gislard M."/>
            <person name="Lluch J."/>
            <person name="Milhes M."/>
            <person name="Lampietro C."/>
            <person name="Lopez Roques C."/>
            <person name="Donnadieu C."/>
            <person name="Braasch I."/>
            <person name="Desvignes T."/>
            <person name="Postlethwait J."/>
            <person name="Bobe J."/>
            <person name="Guiguen Y."/>
            <person name="Dirks R."/>
        </authorList>
    </citation>
    <scope>NUCLEOTIDE SEQUENCE</scope>
    <source>
        <strain evidence="2">Tag_6206</strain>
        <tissue evidence="2">Liver</tissue>
    </source>
</reference>
<sequence>MTLQHSLTKISQTSAAPLPPLRPPAPSAPSVPSAPCFSTFSLLTDSEVSQLLLSHRPTTCALDPIPSSLLQAITPDILPFVTSLVNSSLSSGCFPSSFKRAHITPLLKKPTLDPSVIQNYRPVSLFPFLSKTLECAASNQLSAFFSQNNLLDPHQSGFRPGHSTETALLSVSESLLCPDSSRPLRCIRHCGALHPLVLPGSNRDLRHGP</sequence>
<dbReference type="Proteomes" id="UP001044222">
    <property type="component" value="Chromosome 10"/>
</dbReference>
<dbReference type="AlphaFoldDB" id="A0A9D3M319"/>
<evidence type="ECO:0000256" key="1">
    <source>
        <dbReference type="SAM" id="MobiDB-lite"/>
    </source>
</evidence>
<evidence type="ECO:0008006" key="4">
    <source>
        <dbReference type="Google" id="ProtNLM"/>
    </source>
</evidence>
<dbReference type="EMBL" id="JAFIRN010000010">
    <property type="protein sequence ID" value="KAG5840966.1"/>
    <property type="molecule type" value="Genomic_DNA"/>
</dbReference>
<protein>
    <recommendedName>
        <fullName evidence="4">Reverse transcriptase domain-containing protein</fullName>
    </recommendedName>
</protein>
<keyword evidence="3" id="KW-1185">Reference proteome</keyword>
<feature type="region of interest" description="Disordered" evidence="1">
    <location>
        <begin position="1"/>
        <end position="30"/>
    </location>
</feature>
<evidence type="ECO:0000313" key="2">
    <source>
        <dbReference type="EMBL" id="KAG5840966.1"/>
    </source>
</evidence>
<dbReference type="PANTHER" id="PTHR47510:SF3">
    <property type="entry name" value="ENDO_EXONUCLEASE_PHOSPHATASE DOMAIN-CONTAINING PROTEIN"/>
    <property type="match status" value="1"/>
</dbReference>
<feature type="compositionally biased region" description="Polar residues" evidence="1">
    <location>
        <begin position="1"/>
        <end position="13"/>
    </location>
</feature>
<feature type="compositionally biased region" description="Pro residues" evidence="1">
    <location>
        <begin position="17"/>
        <end position="29"/>
    </location>
</feature>
<name>A0A9D3M319_ANGAN</name>
<dbReference type="PANTHER" id="PTHR47510">
    <property type="entry name" value="REVERSE TRANSCRIPTASE DOMAIN-CONTAINING PROTEIN"/>
    <property type="match status" value="1"/>
</dbReference>
<evidence type="ECO:0000313" key="3">
    <source>
        <dbReference type="Proteomes" id="UP001044222"/>
    </source>
</evidence>